<evidence type="ECO:0000313" key="2">
    <source>
        <dbReference type="EMBL" id="GJJ09182.1"/>
    </source>
</evidence>
<name>A0AAV5A3J8_9AGAM</name>
<feature type="compositionally biased region" description="Polar residues" evidence="1">
    <location>
        <begin position="194"/>
        <end position="213"/>
    </location>
</feature>
<feature type="compositionally biased region" description="Pro residues" evidence="1">
    <location>
        <begin position="305"/>
        <end position="321"/>
    </location>
</feature>
<reference evidence="2" key="1">
    <citation type="submission" date="2021-10" db="EMBL/GenBank/DDBJ databases">
        <title>De novo Genome Assembly of Clathrus columnatus (Basidiomycota, Fungi) Using Illumina and Nanopore Sequence Data.</title>
        <authorList>
            <person name="Ogiso-Tanaka E."/>
            <person name="Itagaki H."/>
            <person name="Hosoya T."/>
            <person name="Hosaka K."/>
        </authorList>
    </citation>
    <scope>NUCLEOTIDE SEQUENCE</scope>
    <source>
        <strain evidence="2">MO-923</strain>
    </source>
</reference>
<organism evidence="2 3">
    <name type="scientific">Clathrus columnatus</name>
    <dbReference type="NCBI Taxonomy" id="1419009"/>
    <lineage>
        <taxon>Eukaryota</taxon>
        <taxon>Fungi</taxon>
        <taxon>Dikarya</taxon>
        <taxon>Basidiomycota</taxon>
        <taxon>Agaricomycotina</taxon>
        <taxon>Agaricomycetes</taxon>
        <taxon>Phallomycetidae</taxon>
        <taxon>Phallales</taxon>
        <taxon>Clathraceae</taxon>
        <taxon>Clathrus</taxon>
    </lineage>
</organism>
<gene>
    <name evidence="2" type="ORF">Clacol_003404</name>
</gene>
<evidence type="ECO:0000256" key="1">
    <source>
        <dbReference type="SAM" id="MobiDB-lite"/>
    </source>
</evidence>
<feature type="region of interest" description="Disordered" evidence="1">
    <location>
        <begin position="92"/>
        <end position="112"/>
    </location>
</feature>
<accession>A0AAV5A3J8</accession>
<keyword evidence="3" id="KW-1185">Reference proteome</keyword>
<dbReference type="EMBL" id="BPWL01000004">
    <property type="protein sequence ID" value="GJJ09182.1"/>
    <property type="molecule type" value="Genomic_DNA"/>
</dbReference>
<proteinExistence type="predicted"/>
<feature type="compositionally biased region" description="Low complexity" evidence="1">
    <location>
        <begin position="251"/>
        <end position="276"/>
    </location>
</feature>
<feature type="region of interest" description="Disordered" evidence="1">
    <location>
        <begin position="193"/>
        <end position="213"/>
    </location>
</feature>
<evidence type="ECO:0000313" key="3">
    <source>
        <dbReference type="Proteomes" id="UP001050691"/>
    </source>
</evidence>
<feature type="region of interest" description="Disordered" evidence="1">
    <location>
        <begin position="248"/>
        <end position="333"/>
    </location>
</feature>
<sequence>MPASLFTKPSSPLLTRRQVPQHSKMRLSYILNSSPPPQTTVVQPVVSGPVSLLKEPVSDFPSSPCSSGFGDAITTLFISNLESDLIVGSSALYNPPPPSRTSSPHELPHESHRSCYPSLLASEDLIPPPNSFVPALSSDSLRHSLLYNPNNYQNSLGVFSPMNGGATPILRDCSVIHPALHVLPPLQPSDLNILPNNSLPHPESRSTGATPFSSTITHRAIPQHPTTVFPNQPSSLNEQEETVPGLVELNPIPTSTSRSPSPTLSDSPVSSPSTSLFHFNGSPNHTPHPLLDSPCHNESQLPSPATTPPSSPPPVPHPSPDLPQMVQPAQLLP</sequence>
<dbReference type="AlphaFoldDB" id="A0AAV5A3J8"/>
<dbReference type="Proteomes" id="UP001050691">
    <property type="component" value="Unassembled WGS sequence"/>
</dbReference>
<protein>
    <submittedName>
        <fullName evidence="2">Uncharacterized protein</fullName>
    </submittedName>
</protein>
<comment type="caution">
    <text evidence="2">The sequence shown here is derived from an EMBL/GenBank/DDBJ whole genome shotgun (WGS) entry which is preliminary data.</text>
</comment>